<dbReference type="Proteomes" id="UP000239867">
    <property type="component" value="Chromosome"/>
</dbReference>
<feature type="binding site" evidence="10">
    <location>
        <position position="249"/>
    </location>
    <ligand>
        <name>Mn(2+)</name>
        <dbReference type="ChEBI" id="CHEBI:29035"/>
    </ligand>
</feature>
<keyword evidence="12" id="KW-1185">Reference proteome</keyword>
<dbReference type="EC" id="3.1.-.-" evidence="10"/>
<evidence type="ECO:0000256" key="5">
    <source>
        <dbReference type="ARBA" id="ARBA00022842"/>
    </source>
</evidence>
<comment type="similarity">
    <text evidence="10">Belongs to the CRISPR-associated endonuclease Cas1 family.</text>
</comment>
<dbReference type="Pfam" id="PF01867">
    <property type="entry name" value="Cas_Cas1"/>
    <property type="match status" value="1"/>
</dbReference>
<keyword evidence="7 10" id="KW-0238">DNA-binding</keyword>
<proteinExistence type="inferred from homology"/>
<keyword evidence="6 10" id="KW-0051">Antiviral defense</keyword>
<dbReference type="GO" id="GO:0016787">
    <property type="term" value="F:hydrolase activity"/>
    <property type="evidence" value="ECO:0007669"/>
    <property type="project" value="UniProtKB-KW"/>
</dbReference>
<organism evidence="11 12">
    <name type="scientific">Desulfobulbus oralis</name>
    <dbReference type="NCBI Taxonomy" id="1986146"/>
    <lineage>
        <taxon>Bacteria</taxon>
        <taxon>Pseudomonadati</taxon>
        <taxon>Thermodesulfobacteriota</taxon>
        <taxon>Desulfobulbia</taxon>
        <taxon>Desulfobulbales</taxon>
        <taxon>Desulfobulbaceae</taxon>
        <taxon>Desulfobulbus</taxon>
    </lineage>
</organism>
<evidence type="ECO:0000256" key="3">
    <source>
        <dbReference type="ARBA" id="ARBA00022759"/>
    </source>
</evidence>
<keyword evidence="5 10" id="KW-0460">Magnesium</keyword>
<keyword evidence="4 10" id="KW-0378">Hydrolase</keyword>
<dbReference type="HAMAP" id="MF_01470">
    <property type="entry name" value="Cas1"/>
    <property type="match status" value="1"/>
</dbReference>
<feature type="binding site" evidence="10">
    <location>
        <position position="234"/>
    </location>
    <ligand>
        <name>Mn(2+)</name>
        <dbReference type="ChEBI" id="CHEBI:29035"/>
    </ligand>
</feature>
<evidence type="ECO:0000256" key="4">
    <source>
        <dbReference type="ARBA" id="ARBA00022801"/>
    </source>
</evidence>
<evidence type="ECO:0000313" key="12">
    <source>
        <dbReference type="Proteomes" id="UP000239867"/>
    </source>
</evidence>
<evidence type="ECO:0000313" key="11">
    <source>
        <dbReference type="EMBL" id="AVD71319.1"/>
    </source>
</evidence>
<dbReference type="NCBIfam" id="TIGR03640">
    <property type="entry name" value="cas1_DVULG"/>
    <property type="match status" value="1"/>
</dbReference>
<comment type="function">
    <text evidence="10">CRISPR (clustered regularly interspaced short palindromic repeat), is an adaptive immune system that provides protection against mobile genetic elements (viruses, transposable elements and conjugative plasmids). CRISPR clusters contain spacers, sequences complementary to antecedent mobile elements, and target invading nucleic acids. CRISPR clusters are transcribed and processed into CRISPR RNA (crRNA). Acts as a dsDNA endonuclease. Involved in the integration of spacer DNA into the CRISPR cassette.</text>
</comment>
<dbReference type="RefSeq" id="WP_104936586.1">
    <property type="nucleotide sequence ID" value="NZ_CP021255.1"/>
</dbReference>
<dbReference type="PANTHER" id="PTHR34353:SF2">
    <property type="entry name" value="CRISPR-ASSOCIATED ENDONUCLEASE CAS1 1"/>
    <property type="match status" value="1"/>
</dbReference>
<dbReference type="AlphaFoldDB" id="A0A2L1GNS2"/>
<dbReference type="GO" id="GO:0046872">
    <property type="term" value="F:metal ion binding"/>
    <property type="evidence" value="ECO:0007669"/>
    <property type="project" value="UniProtKB-UniRule"/>
</dbReference>
<evidence type="ECO:0000256" key="10">
    <source>
        <dbReference type="HAMAP-Rule" id="MF_01470"/>
    </source>
</evidence>
<keyword evidence="2 10" id="KW-0479">Metal-binding</keyword>
<dbReference type="KEGG" id="deo:CAY53_07420"/>
<protein>
    <recommendedName>
        <fullName evidence="10">CRISPR-associated endonuclease Cas1</fullName>
        <ecNumber evidence="10">3.1.-.-</ecNumber>
    </recommendedName>
</protein>
<keyword evidence="8 10" id="KW-0464">Manganese</keyword>
<dbReference type="OrthoDB" id="9803119at2"/>
<evidence type="ECO:0000256" key="8">
    <source>
        <dbReference type="ARBA" id="ARBA00023211"/>
    </source>
</evidence>
<evidence type="ECO:0000256" key="2">
    <source>
        <dbReference type="ARBA" id="ARBA00022723"/>
    </source>
</evidence>
<keyword evidence="3 10" id="KW-0255">Endonuclease</keyword>
<dbReference type="InterPro" id="IPR050646">
    <property type="entry name" value="Cas1"/>
</dbReference>
<evidence type="ECO:0000256" key="9">
    <source>
        <dbReference type="ARBA" id="ARBA00038592"/>
    </source>
</evidence>
<dbReference type="PANTHER" id="PTHR34353">
    <property type="entry name" value="CRISPR-ASSOCIATED ENDONUCLEASE CAS1 1"/>
    <property type="match status" value="1"/>
</dbReference>
<name>A0A2L1GNS2_9BACT</name>
<gene>
    <name evidence="10" type="primary">cas1</name>
    <name evidence="11" type="ORF">CAY53_07420</name>
</gene>
<reference evidence="11 12" key="1">
    <citation type="journal article" date="2018" name="MBio">
        <title>Insights into the evolution of host association through the isolation and characterization of a novel human periodontal pathobiont, Desulfobulbus oralis.</title>
        <authorList>
            <person name="Cross K.L."/>
            <person name="Chirania P."/>
            <person name="Xiong W."/>
            <person name="Beall C.J."/>
            <person name="Elkins J.G."/>
            <person name="Giannone R.J."/>
            <person name="Griffen A.L."/>
            <person name="Guss A.M."/>
            <person name="Hettich R.L."/>
            <person name="Joshi S.S."/>
            <person name="Mokrzan E.M."/>
            <person name="Martin R.K."/>
            <person name="Zhulin I.B."/>
            <person name="Leys E.J."/>
            <person name="Podar M."/>
        </authorList>
    </citation>
    <scope>NUCLEOTIDE SEQUENCE [LARGE SCALE GENOMIC DNA]</scope>
    <source>
        <strain evidence="11 12">ORNL</strain>
    </source>
</reference>
<dbReference type="GO" id="GO:0051607">
    <property type="term" value="P:defense response to virus"/>
    <property type="evidence" value="ECO:0007669"/>
    <property type="project" value="UniProtKB-UniRule"/>
</dbReference>
<dbReference type="GO" id="GO:0004520">
    <property type="term" value="F:DNA endonuclease activity"/>
    <property type="evidence" value="ECO:0007669"/>
    <property type="project" value="InterPro"/>
</dbReference>
<dbReference type="NCBIfam" id="TIGR00287">
    <property type="entry name" value="cas1"/>
    <property type="match status" value="1"/>
</dbReference>
<dbReference type="InterPro" id="IPR019856">
    <property type="entry name" value="CRISPR-assoc_Cas1_DVULG"/>
</dbReference>
<accession>A0A2L1GNS2</accession>
<dbReference type="Gene3D" id="3.100.10.20">
    <property type="entry name" value="CRISPR-associated endonuclease Cas1, N-terminal domain"/>
    <property type="match status" value="1"/>
</dbReference>
<dbReference type="GO" id="GO:0043571">
    <property type="term" value="P:maintenance of CRISPR repeat elements"/>
    <property type="evidence" value="ECO:0007669"/>
    <property type="project" value="UniProtKB-UniRule"/>
</dbReference>
<comment type="cofactor">
    <cofactor evidence="10">
        <name>Mg(2+)</name>
        <dbReference type="ChEBI" id="CHEBI:18420"/>
    </cofactor>
    <cofactor evidence="10">
        <name>Mn(2+)</name>
        <dbReference type="ChEBI" id="CHEBI:29035"/>
    </cofactor>
</comment>
<dbReference type="Gene3D" id="1.20.120.920">
    <property type="entry name" value="CRISPR-associated endonuclease Cas1, C-terminal domain"/>
    <property type="match status" value="1"/>
</dbReference>
<dbReference type="InterPro" id="IPR042206">
    <property type="entry name" value="CRISPR-assoc_Cas1_C"/>
</dbReference>
<comment type="subunit">
    <text evidence="9 10">Homodimer, forms a heterotetramer with a Cas2 homodimer.</text>
</comment>
<feature type="binding site" evidence="10">
    <location>
        <position position="166"/>
    </location>
    <ligand>
        <name>Mn(2+)</name>
        <dbReference type="ChEBI" id="CHEBI:29035"/>
    </ligand>
</feature>
<dbReference type="GO" id="GO:0003677">
    <property type="term" value="F:DNA binding"/>
    <property type="evidence" value="ECO:0007669"/>
    <property type="project" value="UniProtKB-KW"/>
</dbReference>
<evidence type="ECO:0000256" key="6">
    <source>
        <dbReference type="ARBA" id="ARBA00023118"/>
    </source>
</evidence>
<dbReference type="EMBL" id="CP021255">
    <property type="protein sequence ID" value="AVD71319.1"/>
    <property type="molecule type" value="Genomic_DNA"/>
</dbReference>
<dbReference type="InterPro" id="IPR002729">
    <property type="entry name" value="CRISPR-assoc_Cas1"/>
</dbReference>
<dbReference type="CDD" id="cd09721">
    <property type="entry name" value="Cas1_I-C"/>
    <property type="match status" value="1"/>
</dbReference>
<dbReference type="InterPro" id="IPR042211">
    <property type="entry name" value="CRISPR-assoc_Cas1_N"/>
</dbReference>
<keyword evidence="1 10" id="KW-0540">Nuclease</keyword>
<evidence type="ECO:0000256" key="1">
    <source>
        <dbReference type="ARBA" id="ARBA00022722"/>
    </source>
</evidence>
<evidence type="ECO:0000256" key="7">
    <source>
        <dbReference type="ARBA" id="ARBA00023125"/>
    </source>
</evidence>
<sequence length="343" mass="38459">MKRHLNTLFVTTQGAWLSKDGECIVLSLEGRELGRIPIHTLGALVCFGRVICSPFLLDHCAQNGVTVSWLTEHGRFIATLQGPTTGNVLLRREQYRLADDEAAAAALARAFITGKIANCRTVLQRSLRDRPQDHGDGSLSQACEALGRCLRRLPGTESLDALRGVEGEAATIYFGVFDRLLSPQVQGIRFTGRNRRPPQDEVNCLLSFFYALLVNDLRGALEGVGLDPQMGFLHRLRPGRPSLALDMMEEFRPVLADRLALTLLNRGQLRARDFEHTASGAVLLREKARKEALVAYQERKRDEVLHPFLNERMTLGLLWHMQARLLARCIRGELDAYPPYVIR</sequence>